<keyword evidence="4" id="KW-0175">Coiled coil</keyword>
<dbReference type="PANTHER" id="PTHR10903:SF188">
    <property type="entry name" value="GTPASE IMAP FAMILY MEMBER 2-LIKE-RELATED"/>
    <property type="match status" value="1"/>
</dbReference>
<proteinExistence type="inferred from homology"/>
<dbReference type="CDD" id="cd01852">
    <property type="entry name" value="AIG1"/>
    <property type="match status" value="1"/>
</dbReference>
<comment type="similarity">
    <text evidence="1">Belongs to the TRAFAC class TrmE-Era-EngA-EngB-Septin-like GTPase superfamily. AIG1/Toc34/Toc159-like paraseptin GTPase family. IAN subfamily.</text>
</comment>
<dbReference type="InterPro" id="IPR027417">
    <property type="entry name" value="P-loop_NTPase"/>
</dbReference>
<feature type="domain" description="AIG1-type G" evidence="5">
    <location>
        <begin position="17"/>
        <end position="217"/>
    </location>
</feature>
<evidence type="ECO:0000313" key="7">
    <source>
        <dbReference type="Proteomes" id="UP000324632"/>
    </source>
</evidence>
<dbReference type="SUPFAM" id="SSF52540">
    <property type="entry name" value="P-loop containing nucleoside triphosphate hydrolases"/>
    <property type="match status" value="1"/>
</dbReference>
<evidence type="ECO:0000256" key="2">
    <source>
        <dbReference type="ARBA" id="ARBA00022741"/>
    </source>
</evidence>
<sequence>MTLLIKNRKTKEKMTSNAELRIVLLGKTGSGKSATGNTILGREEFEEDNSMNSVTDSCKEVKADVGGRIISVIDTPGLFDTSMTEEKIKSEIHKCVEMSAPGPHVFLLVIRLGVRFTAEEKNTVKWIQKNFGDSAAHYTIILFTHADVVIGKTLDEYVSKNKDIQAVIKQQDDRYHALNNNNRESRDQVTELLKMIDKMIKENGGEYYTNEMYKEAQRKIQRENYTQKAKDVGKTSLHLLAGAAIGVVGALIAGESGVEKTTQAAAKGAAAALVT</sequence>
<protein>
    <submittedName>
        <fullName evidence="6">GTPase IMAP family member 7</fullName>
    </submittedName>
</protein>
<organism evidence="6 7">
    <name type="scientific">Triplophysa tibetana</name>
    <dbReference type="NCBI Taxonomy" id="1572043"/>
    <lineage>
        <taxon>Eukaryota</taxon>
        <taxon>Metazoa</taxon>
        <taxon>Chordata</taxon>
        <taxon>Craniata</taxon>
        <taxon>Vertebrata</taxon>
        <taxon>Euteleostomi</taxon>
        <taxon>Actinopterygii</taxon>
        <taxon>Neopterygii</taxon>
        <taxon>Teleostei</taxon>
        <taxon>Ostariophysi</taxon>
        <taxon>Cypriniformes</taxon>
        <taxon>Nemacheilidae</taxon>
        <taxon>Triplophysa</taxon>
    </lineage>
</organism>
<dbReference type="AlphaFoldDB" id="A0A5A9PKN8"/>
<dbReference type="Gene3D" id="3.40.50.300">
    <property type="entry name" value="P-loop containing nucleotide triphosphate hydrolases"/>
    <property type="match status" value="1"/>
</dbReference>
<gene>
    <name evidence="6" type="ORF">E1301_Tti014276</name>
</gene>
<dbReference type="GO" id="GO:0005525">
    <property type="term" value="F:GTP binding"/>
    <property type="evidence" value="ECO:0007669"/>
    <property type="project" value="UniProtKB-KW"/>
</dbReference>
<keyword evidence="2" id="KW-0547">Nucleotide-binding</keyword>
<evidence type="ECO:0000256" key="3">
    <source>
        <dbReference type="ARBA" id="ARBA00023134"/>
    </source>
</evidence>
<evidence type="ECO:0000256" key="4">
    <source>
        <dbReference type="SAM" id="Coils"/>
    </source>
</evidence>
<evidence type="ECO:0000256" key="1">
    <source>
        <dbReference type="ARBA" id="ARBA00008535"/>
    </source>
</evidence>
<dbReference type="PANTHER" id="PTHR10903">
    <property type="entry name" value="GTPASE, IMAP FAMILY MEMBER-RELATED"/>
    <property type="match status" value="1"/>
</dbReference>
<dbReference type="PROSITE" id="PS51720">
    <property type="entry name" value="G_AIG1"/>
    <property type="match status" value="1"/>
</dbReference>
<keyword evidence="3" id="KW-0342">GTP-binding</keyword>
<keyword evidence="7" id="KW-1185">Reference proteome</keyword>
<evidence type="ECO:0000313" key="6">
    <source>
        <dbReference type="EMBL" id="KAA0721751.1"/>
    </source>
</evidence>
<dbReference type="InterPro" id="IPR045058">
    <property type="entry name" value="GIMA/IAN/Toc"/>
</dbReference>
<accession>A0A5A9PKN8</accession>
<dbReference type="EMBL" id="SOYY01000004">
    <property type="protein sequence ID" value="KAA0721751.1"/>
    <property type="molecule type" value="Genomic_DNA"/>
</dbReference>
<name>A0A5A9PKN8_9TELE</name>
<evidence type="ECO:0000259" key="5">
    <source>
        <dbReference type="PROSITE" id="PS51720"/>
    </source>
</evidence>
<dbReference type="InterPro" id="IPR006703">
    <property type="entry name" value="G_AIG1"/>
</dbReference>
<dbReference type="Pfam" id="PF04548">
    <property type="entry name" value="AIG1"/>
    <property type="match status" value="1"/>
</dbReference>
<reference evidence="6 7" key="1">
    <citation type="journal article" date="2019" name="Mol. Ecol. Resour.">
        <title>Chromosome-level genome assembly of Triplophysa tibetana, a fish adapted to the harsh high-altitude environment of the Tibetan Plateau.</title>
        <authorList>
            <person name="Yang X."/>
            <person name="Liu H."/>
            <person name="Ma Z."/>
            <person name="Zou Y."/>
            <person name="Zou M."/>
            <person name="Mao Y."/>
            <person name="Li X."/>
            <person name="Wang H."/>
            <person name="Chen T."/>
            <person name="Wang W."/>
            <person name="Yang R."/>
        </authorList>
    </citation>
    <scope>NUCLEOTIDE SEQUENCE [LARGE SCALE GENOMIC DNA]</scope>
    <source>
        <strain evidence="6">TTIB1903HZAU</strain>
        <tissue evidence="6">Muscle</tissue>
    </source>
</reference>
<dbReference type="FunFam" id="3.40.50.300:FF:000366">
    <property type="entry name" value="GTPase, IMAP family member 2"/>
    <property type="match status" value="1"/>
</dbReference>
<feature type="coiled-coil region" evidence="4">
    <location>
        <begin position="161"/>
        <end position="188"/>
    </location>
</feature>
<dbReference type="OrthoDB" id="5985928at2759"/>
<dbReference type="Proteomes" id="UP000324632">
    <property type="component" value="Chromosome 4"/>
</dbReference>
<comment type="caution">
    <text evidence="6">The sequence shown here is derived from an EMBL/GenBank/DDBJ whole genome shotgun (WGS) entry which is preliminary data.</text>
</comment>